<dbReference type="Proteomes" id="UP000252086">
    <property type="component" value="Unassembled WGS sequence"/>
</dbReference>
<dbReference type="PANTHER" id="PTHR33495:SF15">
    <property type="entry name" value="STAS DOMAIN-CONTAINING PROTEIN"/>
    <property type="match status" value="1"/>
</dbReference>
<dbReference type="InterPro" id="IPR058548">
    <property type="entry name" value="MlaB-like_STAS"/>
</dbReference>
<dbReference type="PROSITE" id="PS50801">
    <property type="entry name" value="STAS"/>
    <property type="match status" value="1"/>
</dbReference>
<gene>
    <name evidence="2" type="ORF">DFP76_10442</name>
</gene>
<evidence type="ECO:0000313" key="2">
    <source>
        <dbReference type="EMBL" id="RBO83227.1"/>
    </source>
</evidence>
<proteinExistence type="predicted"/>
<organism evidence="2 3">
    <name type="scientific">Marinomonas aquiplantarum</name>
    <dbReference type="NCBI Taxonomy" id="491951"/>
    <lineage>
        <taxon>Bacteria</taxon>
        <taxon>Pseudomonadati</taxon>
        <taxon>Pseudomonadota</taxon>
        <taxon>Gammaproteobacteria</taxon>
        <taxon>Oceanospirillales</taxon>
        <taxon>Oceanospirillaceae</taxon>
        <taxon>Marinomonas</taxon>
    </lineage>
</organism>
<dbReference type="OrthoDB" id="278639at2"/>
<accession>A0A366CZI3</accession>
<dbReference type="Pfam" id="PF13466">
    <property type="entry name" value="STAS_2"/>
    <property type="match status" value="1"/>
</dbReference>
<protein>
    <submittedName>
        <fullName evidence="2">Anti-anti-sigma factor</fullName>
    </submittedName>
</protein>
<dbReference type="EMBL" id="QNRF01000004">
    <property type="protein sequence ID" value="RBO83227.1"/>
    <property type="molecule type" value="Genomic_DNA"/>
</dbReference>
<dbReference type="AlphaFoldDB" id="A0A366CZI3"/>
<sequence length="101" mass="11354">MVESSFDDKTECLTILVDGRFDYSCHKLFKEAFVSAKKAASVYEIDLSRVTYLDSSALGMLLLLRDHAGGEKADVRLKKPNGAVLDILKIANFHRLFDIEE</sequence>
<dbReference type="InterPro" id="IPR002645">
    <property type="entry name" value="STAS_dom"/>
</dbReference>
<reference evidence="2 3" key="1">
    <citation type="submission" date="2018-06" db="EMBL/GenBank/DDBJ databases">
        <title>Genomic Encyclopedia of Type Strains, Phase III (KMG-III): the genomes of soil and plant-associated and newly described type strains.</title>
        <authorList>
            <person name="Whitman W."/>
        </authorList>
    </citation>
    <scope>NUCLEOTIDE SEQUENCE [LARGE SCALE GENOMIC DNA]</scope>
    <source>
        <strain evidence="2 3">CECT 7732</strain>
    </source>
</reference>
<dbReference type="CDD" id="cd07043">
    <property type="entry name" value="STAS_anti-anti-sigma_factors"/>
    <property type="match status" value="1"/>
</dbReference>
<dbReference type="PANTHER" id="PTHR33495">
    <property type="entry name" value="ANTI-SIGMA FACTOR ANTAGONIST TM_1081-RELATED-RELATED"/>
    <property type="match status" value="1"/>
</dbReference>
<dbReference type="RefSeq" id="WP_113874192.1">
    <property type="nucleotide sequence ID" value="NZ_QNRF01000004.1"/>
</dbReference>
<evidence type="ECO:0000313" key="3">
    <source>
        <dbReference type="Proteomes" id="UP000252086"/>
    </source>
</evidence>
<dbReference type="InterPro" id="IPR036513">
    <property type="entry name" value="STAS_dom_sf"/>
</dbReference>
<feature type="domain" description="STAS" evidence="1">
    <location>
        <begin position="2"/>
        <end position="101"/>
    </location>
</feature>
<evidence type="ECO:0000259" key="1">
    <source>
        <dbReference type="PROSITE" id="PS50801"/>
    </source>
</evidence>
<comment type="caution">
    <text evidence="2">The sequence shown here is derived from an EMBL/GenBank/DDBJ whole genome shotgun (WGS) entry which is preliminary data.</text>
</comment>
<dbReference type="Gene3D" id="3.30.750.24">
    <property type="entry name" value="STAS domain"/>
    <property type="match status" value="1"/>
</dbReference>
<keyword evidence="3" id="KW-1185">Reference proteome</keyword>
<dbReference type="SUPFAM" id="SSF52091">
    <property type="entry name" value="SpoIIaa-like"/>
    <property type="match status" value="1"/>
</dbReference>
<dbReference type="GO" id="GO:0043856">
    <property type="term" value="F:anti-sigma factor antagonist activity"/>
    <property type="evidence" value="ECO:0007669"/>
    <property type="project" value="TreeGrafter"/>
</dbReference>
<name>A0A366CZI3_9GAMM</name>